<evidence type="ECO:0000313" key="2">
    <source>
        <dbReference type="Proteomes" id="UP000076563"/>
    </source>
</evidence>
<comment type="caution">
    <text evidence="1">The sequence shown here is derived from an EMBL/GenBank/DDBJ whole genome shotgun (WGS) entry which is preliminary data.</text>
</comment>
<reference evidence="2" key="1">
    <citation type="submission" date="2016-01" db="EMBL/GenBank/DDBJ databases">
        <title>Draft genome of Chromobacterium sp. F49.</title>
        <authorList>
            <person name="Hong K.W."/>
        </authorList>
    </citation>
    <scope>NUCLEOTIDE SEQUENCE [LARGE SCALE GENOMIC DNA]</scope>
    <source>
        <strain evidence="2">M63</strain>
    </source>
</reference>
<name>A0A163XPM6_9BACL</name>
<evidence type="ECO:0000313" key="1">
    <source>
        <dbReference type="EMBL" id="KZE78236.1"/>
    </source>
</evidence>
<keyword evidence="2" id="KW-1185">Reference proteome</keyword>
<dbReference type="Proteomes" id="UP000076563">
    <property type="component" value="Unassembled WGS sequence"/>
</dbReference>
<dbReference type="OrthoDB" id="2655162at2"/>
<organism evidence="1 2">
    <name type="scientific">Paenibacillus elgii</name>
    <dbReference type="NCBI Taxonomy" id="189691"/>
    <lineage>
        <taxon>Bacteria</taxon>
        <taxon>Bacillati</taxon>
        <taxon>Bacillota</taxon>
        <taxon>Bacilli</taxon>
        <taxon>Bacillales</taxon>
        <taxon>Paenibacillaceae</taxon>
        <taxon>Paenibacillus</taxon>
    </lineage>
</organism>
<gene>
    <name evidence="1" type="ORF">AV654_19805</name>
</gene>
<dbReference type="EMBL" id="LQRA01000057">
    <property type="protein sequence ID" value="KZE78236.1"/>
    <property type="molecule type" value="Genomic_DNA"/>
</dbReference>
<dbReference type="AlphaFoldDB" id="A0A163XPM6"/>
<proteinExistence type="predicted"/>
<protein>
    <submittedName>
        <fullName evidence="1">Uncharacterized protein</fullName>
    </submittedName>
</protein>
<accession>A0A163XPM6</accession>
<sequence length="82" mass="9601">MGCPADQLLETISIGNLIDVIRKYHQMTFYTVDSMWCIQLFDHDVAANDQIDCIYENNREELIILLYVALEWVYDRLRGGTN</sequence>